<keyword evidence="2" id="KW-0732">Signal</keyword>
<dbReference type="Proteomes" id="UP000075880">
    <property type="component" value="Unassembled WGS sequence"/>
</dbReference>
<protein>
    <recommendedName>
        <fullName evidence="5">Secreted protein</fullName>
    </recommendedName>
</protein>
<feature type="region of interest" description="Disordered" evidence="1">
    <location>
        <begin position="47"/>
        <end position="149"/>
    </location>
</feature>
<evidence type="ECO:0000256" key="2">
    <source>
        <dbReference type="SAM" id="SignalP"/>
    </source>
</evidence>
<feature type="compositionally biased region" description="Acidic residues" evidence="1">
    <location>
        <begin position="140"/>
        <end position="149"/>
    </location>
</feature>
<keyword evidence="4" id="KW-1185">Reference proteome</keyword>
<feature type="signal peptide" evidence="2">
    <location>
        <begin position="1"/>
        <end position="26"/>
    </location>
</feature>
<reference evidence="3" key="1">
    <citation type="submission" date="2024-04" db="UniProtKB">
        <authorList>
            <consortium name="EnsemblMetazoa"/>
        </authorList>
    </citation>
    <scope>IDENTIFICATION</scope>
    <source>
        <strain evidence="3">EBRO</strain>
    </source>
</reference>
<evidence type="ECO:0000313" key="4">
    <source>
        <dbReference type="Proteomes" id="UP000075880"/>
    </source>
</evidence>
<proteinExistence type="predicted"/>
<dbReference type="AlphaFoldDB" id="A0AAG5D567"/>
<organism evidence="3 4">
    <name type="scientific">Anopheles atroparvus</name>
    <name type="common">European mosquito</name>
    <dbReference type="NCBI Taxonomy" id="41427"/>
    <lineage>
        <taxon>Eukaryota</taxon>
        <taxon>Metazoa</taxon>
        <taxon>Ecdysozoa</taxon>
        <taxon>Arthropoda</taxon>
        <taxon>Hexapoda</taxon>
        <taxon>Insecta</taxon>
        <taxon>Pterygota</taxon>
        <taxon>Neoptera</taxon>
        <taxon>Endopterygota</taxon>
        <taxon>Diptera</taxon>
        <taxon>Nematocera</taxon>
        <taxon>Culicoidea</taxon>
        <taxon>Culicidae</taxon>
        <taxon>Anophelinae</taxon>
        <taxon>Anopheles</taxon>
    </lineage>
</organism>
<feature type="compositionally biased region" description="Acidic residues" evidence="1">
    <location>
        <begin position="59"/>
        <end position="103"/>
    </location>
</feature>
<evidence type="ECO:0008006" key="5">
    <source>
        <dbReference type="Google" id="ProtNLM"/>
    </source>
</evidence>
<evidence type="ECO:0000313" key="3">
    <source>
        <dbReference type="EnsemblMetazoa" id="ENSAATROPP006291"/>
    </source>
</evidence>
<sequence length="181" mass="21130">MSHQKLNVITVMLVLILFGTVCTCYAIDCMDLWDDEAIAEMIEDEKRYEERRKARESGEDVDENVYDDDDDDDDDDDEEDHESDGEDALADHEDENVGDDGEEEQHHDKAHETSKSHTETRHKRQLTLAAEQQWQGSVPAEEDPSTDLEVAETHLFRPVFRYKSQYTERRRVRDNLTPSRQ</sequence>
<accession>A0AAG5D567</accession>
<feature type="compositionally biased region" description="Basic and acidic residues" evidence="1">
    <location>
        <begin position="104"/>
        <end position="119"/>
    </location>
</feature>
<dbReference type="EnsemblMetazoa" id="ENSAATROPT006994">
    <property type="protein sequence ID" value="ENSAATROPP006291"/>
    <property type="gene ID" value="ENSAATROPG005699"/>
</dbReference>
<evidence type="ECO:0000256" key="1">
    <source>
        <dbReference type="SAM" id="MobiDB-lite"/>
    </source>
</evidence>
<name>A0AAG5D567_ANOAO</name>
<feature type="compositionally biased region" description="Basic and acidic residues" evidence="1">
    <location>
        <begin position="47"/>
        <end position="58"/>
    </location>
</feature>
<feature type="chain" id="PRO_5042494015" description="Secreted protein" evidence="2">
    <location>
        <begin position="27"/>
        <end position="181"/>
    </location>
</feature>